<dbReference type="Pfam" id="PF01940">
    <property type="entry name" value="DUF92"/>
    <property type="match status" value="1"/>
</dbReference>
<feature type="transmembrane region" description="Helical" evidence="6">
    <location>
        <begin position="54"/>
        <end position="74"/>
    </location>
</feature>
<sequence>MGILFFFPSYSLVLNSVLALLLLATGKYRSFLTSSGLLSAWLLGVILWGSLGFAGWSTCVVYLIAGSLVTKVKMAEKEKKGIAESRGGARGPENVWGSAATAAFCAMMATYSLQDTGLFRIGFVASLATKLSDTFASELGKAYGKKTFLITSMKPVPAGTEGAVSVEGTLAGVVGSLVIAVWAVMTNVMLASEIPVVMIAAFVATTCESVIGATVQDKYKWLTNEAVNAINTSIGAAVGILLFNMYH</sequence>
<dbReference type="HOGENOM" id="CLU_036918_0_1_1"/>
<dbReference type="Proteomes" id="UP000011087">
    <property type="component" value="Unassembled WGS sequence"/>
</dbReference>
<dbReference type="EnsemblProtists" id="EKX50469">
    <property type="protein sequence ID" value="EKX50469"/>
    <property type="gene ID" value="GUITHDRAFT_157284"/>
</dbReference>
<name>L1JQB2_GUITC</name>
<dbReference type="STRING" id="905079.L1JQB2"/>
<dbReference type="OrthoDB" id="30881at2759"/>
<proteinExistence type="inferred from homology"/>
<dbReference type="GeneID" id="17307305"/>
<dbReference type="OMA" id="AYGKRTF"/>
<feature type="transmembrane region" description="Helical" evidence="6">
    <location>
        <begin position="196"/>
        <end position="215"/>
    </location>
</feature>
<reference evidence="8" key="3">
    <citation type="submission" date="2015-06" db="UniProtKB">
        <authorList>
            <consortium name="EnsemblProtists"/>
        </authorList>
    </citation>
    <scope>IDENTIFICATION</scope>
</reference>
<dbReference type="PANTHER" id="PTHR13353:SF5">
    <property type="entry name" value="TRANSMEMBRANE PROTEIN 19"/>
    <property type="match status" value="1"/>
</dbReference>
<dbReference type="InterPro" id="IPR002794">
    <property type="entry name" value="DUF92_TMEM19"/>
</dbReference>
<evidence type="ECO:0000256" key="3">
    <source>
        <dbReference type="ARBA" id="ARBA00022692"/>
    </source>
</evidence>
<feature type="transmembrane region" description="Helical" evidence="6">
    <location>
        <begin position="6"/>
        <end position="24"/>
    </location>
</feature>
<dbReference type="NCBIfam" id="TIGR00297">
    <property type="entry name" value="TIGR00297 family protein"/>
    <property type="match status" value="1"/>
</dbReference>
<feature type="transmembrane region" description="Helical" evidence="6">
    <location>
        <begin position="227"/>
        <end position="246"/>
    </location>
</feature>
<evidence type="ECO:0000256" key="5">
    <source>
        <dbReference type="ARBA" id="ARBA00023136"/>
    </source>
</evidence>
<comment type="similarity">
    <text evidence="2">Belongs to the TMEM19 family.</text>
</comment>
<dbReference type="KEGG" id="gtt:GUITHDRAFT_157284"/>
<evidence type="ECO:0000256" key="6">
    <source>
        <dbReference type="SAM" id="Phobius"/>
    </source>
</evidence>
<evidence type="ECO:0000313" key="9">
    <source>
        <dbReference type="Proteomes" id="UP000011087"/>
    </source>
</evidence>
<dbReference type="AlphaFoldDB" id="L1JQB2"/>
<dbReference type="eggNOG" id="ENOG502QU2J">
    <property type="taxonomic scope" value="Eukaryota"/>
</dbReference>
<comment type="subcellular location">
    <subcellularLocation>
        <location evidence="1">Membrane</location>
        <topology evidence="1">Multi-pass membrane protein</topology>
    </subcellularLocation>
</comment>
<keyword evidence="5 6" id="KW-0472">Membrane</keyword>
<evidence type="ECO:0008006" key="10">
    <source>
        <dbReference type="Google" id="ProtNLM"/>
    </source>
</evidence>
<evidence type="ECO:0000256" key="4">
    <source>
        <dbReference type="ARBA" id="ARBA00022989"/>
    </source>
</evidence>
<evidence type="ECO:0000313" key="7">
    <source>
        <dbReference type="EMBL" id="EKX50469.1"/>
    </source>
</evidence>
<protein>
    <recommendedName>
        <fullName evidence="10">TIGR00297 family protein</fullName>
    </recommendedName>
</protein>
<dbReference type="GO" id="GO:0016020">
    <property type="term" value="C:membrane"/>
    <property type="evidence" value="ECO:0007669"/>
    <property type="project" value="UniProtKB-SubCell"/>
</dbReference>
<evidence type="ECO:0000256" key="2">
    <source>
        <dbReference type="ARBA" id="ARBA00009012"/>
    </source>
</evidence>
<reference evidence="7 9" key="1">
    <citation type="journal article" date="2012" name="Nature">
        <title>Algal genomes reveal evolutionary mosaicism and the fate of nucleomorphs.</title>
        <authorList>
            <consortium name="DOE Joint Genome Institute"/>
            <person name="Curtis B.A."/>
            <person name="Tanifuji G."/>
            <person name="Burki F."/>
            <person name="Gruber A."/>
            <person name="Irimia M."/>
            <person name="Maruyama S."/>
            <person name="Arias M.C."/>
            <person name="Ball S.G."/>
            <person name="Gile G.H."/>
            <person name="Hirakawa Y."/>
            <person name="Hopkins J.F."/>
            <person name="Kuo A."/>
            <person name="Rensing S.A."/>
            <person name="Schmutz J."/>
            <person name="Symeonidi A."/>
            <person name="Elias M."/>
            <person name="Eveleigh R.J."/>
            <person name="Herman E.K."/>
            <person name="Klute M.J."/>
            <person name="Nakayama T."/>
            <person name="Obornik M."/>
            <person name="Reyes-Prieto A."/>
            <person name="Armbrust E.V."/>
            <person name="Aves S.J."/>
            <person name="Beiko R.G."/>
            <person name="Coutinho P."/>
            <person name="Dacks J.B."/>
            <person name="Durnford D.G."/>
            <person name="Fast N.M."/>
            <person name="Green B.R."/>
            <person name="Grisdale C.J."/>
            <person name="Hempel F."/>
            <person name="Henrissat B."/>
            <person name="Hoppner M.P."/>
            <person name="Ishida K."/>
            <person name="Kim E."/>
            <person name="Koreny L."/>
            <person name="Kroth P.G."/>
            <person name="Liu Y."/>
            <person name="Malik S.B."/>
            <person name="Maier U.G."/>
            <person name="McRose D."/>
            <person name="Mock T."/>
            <person name="Neilson J.A."/>
            <person name="Onodera N.T."/>
            <person name="Poole A.M."/>
            <person name="Pritham E.J."/>
            <person name="Richards T.A."/>
            <person name="Rocap G."/>
            <person name="Roy S.W."/>
            <person name="Sarai C."/>
            <person name="Schaack S."/>
            <person name="Shirato S."/>
            <person name="Slamovits C.H."/>
            <person name="Spencer D.F."/>
            <person name="Suzuki S."/>
            <person name="Worden A.Z."/>
            <person name="Zauner S."/>
            <person name="Barry K."/>
            <person name="Bell C."/>
            <person name="Bharti A.K."/>
            <person name="Crow J.A."/>
            <person name="Grimwood J."/>
            <person name="Kramer R."/>
            <person name="Lindquist E."/>
            <person name="Lucas S."/>
            <person name="Salamov A."/>
            <person name="McFadden G.I."/>
            <person name="Lane C.E."/>
            <person name="Keeling P.J."/>
            <person name="Gray M.W."/>
            <person name="Grigoriev I.V."/>
            <person name="Archibald J.M."/>
        </authorList>
    </citation>
    <scope>NUCLEOTIDE SEQUENCE</scope>
    <source>
        <strain evidence="7 9">CCMP2712</strain>
    </source>
</reference>
<organism evidence="7">
    <name type="scientific">Guillardia theta (strain CCMP2712)</name>
    <name type="common">Cryptophyte</name>
    <dbReference type="NCBI Taxonomy" id="905079"/>
    <lineage>
        <taxon>Eukaryota</taxon>
        <taxon>Cryptophyceae</taxon>
        <taxon>Pyrenomonadales</taxon>
        <taxon>Geminigeraceae</taxon>
        <taxon>Guillardia</taxon>
    </lineage>
</organism>
<keyword evidence="3 6" id="KW-0812">Transmembrane</keyword>
<feature type="transmembrane region" description="Helical" evidence="6">
    <location>
        <begin position="162"/>
        <end position="184"/>
    </location>
</feature>
<dbReference type="RefSeq" id="XP_005837449.1">
    <property type="nucleotide sequence ID" value="XM_005837392.1"/>
</dbReference>
<dbReference type="EMBL" id="JH992978">
    <property type="protein sequence ID" value="EKX50469.1"/>
    <property type="molecule type" value="Genomic_DNA"/>
</dbReference>
<gene>
    <name evidence="7" type="ORF">GUITHDRAFT_157284</name>
</gene>
<keyword evidence="4 6" id="KW-1133">Transmembrane helix</keyword>
<evidence type="ECO:0000313" key="8">
    <source>
        <dbReference type="EnsemblProtists" id="EKX50469"/>
    </source>
</evidence>
<accession>L1JQB2</accession>
<keyword evidence="9" id="KW-1185">Reference proteome</keyword>
<evidence type="ECO:0000256" key="1">
    <source>
        <dbReference type="ARBA" id="ARBA00004141"/>
    </source>
</evidence>
<reference evidence="9" key="2">
    <citation type="submission" date="2012-11" db="EMBL/GenBank/DDBJ databases">
        <authorList>
            <person name="Kuo A."/>
            <person name="Curtis B.A."/>
            <person name="Tanifuji G."/>
            <person name="Burki F."/>
            <person name="Gruber A."/>
            <person name="Irimia M."/>
            <person name="Maruyama S."/>
            <person name="Arias M.C."/>
            <person name="Ball S.G."/>
            <person name="Gile G.H."/>
            <person name="Hirakawa Y."/>
            <person name="Hopkins J.F."/>
            <person name="Rensing S.A."/>
            <person name="Schmutz J."/>
            <person name="Symeonidi A."/>
            <person name="Elias M."/>
            <person name="Eveleigh R.J."/>
            <person name="Herman E.K."/>
            <person name="Klute M.J."/>
            <person name="Nakayama T."/>
            <person name="Obornik M."/>
            <person name="Reyes-Prieto A."/>
            <person name="Armbrust E.V."/>
            <person name="Aves S.J."/>
            <person name="Beiko R.G."/>
            <person name="Coutinho P."/>
            <person name="Dacks J.B."/>
            <person name="Durnford D.G."/>
            <person name="Fast N.M."/>
            <person name="Green B.R."/>
            <person name="Grisdale C."/>
            <person name="Hempe F."/>
            <person name="Henrissat B."/>
            <person name="Hoppner M.P."/>
            <person name="Ishida K.-I."/>
            <person name="Kim E."/>
            <person name="Koreny L."/>
            <person name="Kroth P.G."/>
            <person name="Liu Y."/>
            <person name="Malik S.-B."/>
            <person name="Maier U.G."/>
            <person name="McRose D."/>
            <person name="Mock T."/>
            <person name="Neilson J.A."/>
            <person name="Onodera N.T."/>
            <person name="Poole A.M."/>
            <person name="Pritham E.J."/>
            <person name="Richards T.A."/>
            <person name="Rocap G."/>
            <person name="Roy S.W."/>
            <person name="Sarai C."/>
            <person name="Schaack S."/>
            <person name="Shirato S."/>
            <person name="Slamovits C.H."/>
            <person name="Spencer D.F."/>
            <person name="Suzuki S."/>
            <person name="Worden A.Z."/>
            <person name="Zauner S."/>
            <person name="Barry K."/>
            <person name="Bell C."/>
            <person name="Bharti A.K."/>
            <person name="Crow J.A."/>
            <person name="Grimwood J."/>
            <person name="Kramer R."/>
            <person name="Lindquist E."/>
            <person name="Lucas S."/>
            <person name="Salamov A."/>
            <person name="McFadden G.I."/>
            <person name="Lane C.E."/>
            <person name="Keeling P.J."/>
            <person name="Gray M.W."/>
            <person name="Grigoriev I.V."/>
            <person name="Archibald J.M."/>
        </authorList>
    </citation>
    <scope>NUCLEOTIDE SEQUENCE</scope>
    <source>
        <strain evidence="9">CCMP2712</strain>
    </source>
</reference>
<dbReference type="PANTHER" id="PTHR13353">
    <property type="entry name" value="TRANSMEMBRANE PROTEIN 19"/>
    <property type="match status" value="1"/>
</dbReference>
<dbReference type="PaxDb" id="55529-EKX50469"/>